<keyword evidence="2" id="KW-1185">Reference proteome</keyword>
<sequence>MGEKKREGQGLYLFDSRAKEIDEWKPEEERKVLEAKQAQEAAMALAEMEKQKTKVAIEAALMAERLAKYEIQMRKNAEMKAIHEVGERKKAMDALTCSEIRYRKYPIKEIEVATDCFSNSLKIGEGGYGPVYKAFLDHTPVAIKVIRSEMSQGNKQFQREVEVLSYIRHPNMVLLLGACPEYGCLVYEYMENGSLEDRLFRKNNSPPLPWKTRFRISAEYQFAELCHFILLSCNLYMSDQFGFWLINESCHYDSDACGLGSDGTERLVQLVQEMQTIKCITLKTDFIWSEDYGGGSVGQFASLGELFMSVNTFSRLIEAVVDEKVQARETSESEQILDRTTPPQGQTKGRAPAHPHTAENIPTEAQPTPSHNQLSNRALTAAEPCSPSRSETADHTQQIMLLQIITARPPIGLSYHLGKAIERRTFFEDP</sequence>
<protein>
    <submittedName>
        <fullName evidence="1">U-box domain-containing protein 35</fullName>
    </submittedName>
</protein>
<gene>
    <name evidence="1" type="ORF">LOK49_LG15G00821</name>
</gene>
<proteinExistence type="predicted"/>
<evidence type="ECO:0000313" key="1">
    <source>
        <dbReference type="EMBL" id="KAI7984473.1"/>
    </source>
</evidence>
<organism evidence="1 2">
    <name type="scientific">Camellia lanceoleosa</name>
    <dbReference type="NCBI Taxonomy" id="1840588"/>
    <lineage>
        <taxon>Eukaryota</taxon>
        <taxon>Viridiplantae</taxon>
        <taxon>Streptophyta</taxon>
        <taxon>Embryophyta</taxon>
        <taxon>Tracheophyta</taxon>
        <taxon>Spermatophyta</taxon>
        <taxon>Magnoliopsida</taxon>
        <taxon>eudicotyledons</taxon>
        <taxon>Gunneridae</taxon>
        <taxon>Pentapetalae</taxon>
        <taxon>asterids</taxon>
        <taxon>Ericales</taxon>
        <taxon>Theaceae</taxon>
        <taxon>Camellia</taxon>
    </lineage>
</organism>
<dbReference type="Proteomes" id="UP001060215">
    <property type="component" value="Chromosome 11"/>
</dbReference>
<reference evidence="1 2" key="1">
    <citation type="journal article" date="2022" name="Plant J.">
        <title>Chromosome-level genome of Camellia lanceoleosa provides a valuable resource for understanding genome evolution and self-incompatibility.</title>
        <authorList>
            <person name="Gong W."/>
            <person name="Xiao S."/>
            <person name="Wang L."/>
            <person name="Liao Z."/>
            <person name="Chang Y."/>
            <person name="Mo W."/>
            <person name="Hu G."/>
            <person name="Li W."/>
            <person name="Zhao G."/>
            <person name="Zhu H."/>
            <person name="Hu X."/>
            <person name="Ji K."/>
            <person name="Xiang X."/>
            <person name="Song Q."/>
            <person name="Yuan D."/>
            <person name="Jin S."/>
            <person name="Zhang L."/>
        </authorList>
    </citation>
    <scope>NUCLEOTIDE SEQUENCE [LARGE SCALE GENOMIC DNA]</scope>
    <source>
        <strain evidence="1">SQ_2022a</strain>
    </source>
</reference>
<evidence type="ECO:0000313" key="2">
    <source>
        <dbReference type="Proteomes" id="UP001060215"/>
    </source>
</evidence>
<name>A0ACC0F8L4_9ERIC</name>
<accession>A0ACC0F8L4</accession>
<comment type="caution">
    <text evidence="1">The sequence shown here is derived from an EMBL/GenBank/DDBJ whole genome shotgun (WGS) entry which is preliminary data.</text>
</comment>
<dbReference type="EMBL" id="CM045768">
    <property type="protein sequence ID" value="KAI7984473.1"/>
    <property type="molecule type" value="Genomic_DNA"/>
</dbReference>